<comment type="caution">
    <text evidence="2">The sequence shown here is derived from an EMBL/GenBank/DDBJ whole genome shotgun (WGS) entry which is preliminary data.</text>
</comment>
<accession>A0AAV2PIW7</accession>
<name>A0AAV2PIW7_MEGNR</name>
<organism evidence="2 3">
    <name type="scientific">Meganyctiphanes norvegica</name>
    <name type="common">Northern krill</name>
    <name type="synonym">Thysanopoda norvegica</name>
    <dbReference type="NCBI Taxonomy" id="48144"/>
    <lineage>
        <taxon>Eukaryota</taxon>
        <taxon>Metazoa</taxon>
        <taxon>Ecdysozoa</taxon>
        <taxon>Arthropoda</taxon>
        <taxon>Crustacea</taxon>
        <taxon>Multicrustacea</taxon>
        <taxon>Malacostraca</taxon>
        <taxon>Eumalacostraca</taxon>
        <taxon>Eucarida</taxon>
        <taxon>Euphausiacea</taxon>
        <taxon>Euphausiidae</taxon>
        <taxon>Meganyctiphanes</taxon>
    </lineage>
</organism>
<dbReference type="AlphaFoldDB" id="A0AAV2PIW7"/>
<sequence length="128" mass="14385">MPNMDHPNIIINGSGNANNQGAMNGTHTQRTRKYGSTENVHKLNPVIEGLNVAASPTQSRKLSYQLPVVASPNTARKLSYQVPVRKLSHEYSVAPRRNSLHIEEYDPQKVARQQGIIYDDYRDKQSSE</sequence>
<keyword evidence="3" id="KW-1185">Reference proteome</keyword>
<dbReference type="EMBL" id="CAXKWB010000027">
    <property type="protein sequence ID" value="CAL4058702.1"/>
    <property type="molecule type" value="Genomic_DNA"/>
</dbReference>
<evidence type="ECO:0000313" key="2">
    <source>
        <dbReference type="EMBL" id="CAL4058702.1"/>
    </source>
</evidence>
<gene>
    <name evidence="2" type="ORF">MNOR_LOCUS146</name>
</gene>
<protein>
    <submittedName>
        <fullName evidence="2">Uncharacterized protein</fullName>
    </submittedName>
</protein>
<feature type="region of interest" description="Disordered" evidence="1">
    <location>
        <begin position="1"/>
        <end position="39"/>
    </location>
</feature>
<dbReference type="Proteomes" id="UP001497623">
    <property type="component" value="Unassembled WGS sequence"/>
</dbReference>
<evidence type="ECO:0000313" key="3">
    <source>
        <dbReference type="Proteomes" id="UP001497623"/>
    </source>
</evidence>
<feature type="compositionally biased region" description="Low complexity" evidence="1">
    <location>
        <begin position="8"/>
        <end position="25"/>
    </location>
</feature>
<evidence type="ECO:0000256" key="1">
    <source>
        <dbReference type="SAM" id="MobiDB-lite"/>
    </source>
</evidence>
<proteinExistence type="predicted"/>
<reference evidence="2 3" key="1">
    <citation type="submission" date="2024-05" db="EMBL/GenBank/DDBJ databases">
        <authorList>
            <person name="Wallberg A."/>
        </authorList>
    </citation>
    <scope>NUCLEOTIDE SEQUENCE [LARGE SCALE GENOMIC DNA]</scope>
</reference>